<dbReference type="InterPro" id="IPR025249">
    <property type="entry name" value="TF_NusA_KH_1st"/>
</dbReference>
<dbReference type="CDD" id="cd02134">
    <property type="entry name" value="KH-II_NusA_rpt1"/>
    <property type="match status" value="1"/>
</dbReference>
<dbReference type="GO" id="GO:0003723">
    <property type="term" value="F:RNA binding"/>
    <property type="evidence" value="ECO:0007669"/>
    <property type="project" value="UniProtKB-KW"/>
</dbReference>
<dbReference type="GO" id="GO:0006353">
    <property type="term" value="P:DNA-templated transcription termination"/>
    <property type="evidence" value="ECO:0007669"/>
    <property type="project" value="UniProtKB-KW"/>
</dbReference>
<keyword evidence="1" id="KW-0806">Transcription termination</keyword>
<evidence type="ECO:0000256" key="6">
    <source>
        <dbReference type="ARBA" id="ARBA00023163"/>
    </source>
</evidence>
<gene>
    <name evidence="8" type="ORF">S06H3_57532</name>
</gene>
<dbReference type="PANTHER" id="PTHR22648:SF0">
    <property type="entry name" value="TRANSCRIPTION TERMINATION_ANTITERMINATION PROTEIN NUSA"/>
    <property type="match status" value="1"/>
</dbReference>
<accession>X1NWT0</accession>
<organism evidence="8">
    <name type="scientific">marine sediment metagenome</name>
    <dbReference type="NCBI Taxonomy" id="412755"/>
    <lineage>
        <taxon>unclassified sequences</taxon>
        <taxon>metagenomes</taxon>
        <taxon>ecological metagenomes</taxon>
    </lineage>
</organism>
<evidence type="ECO:0000256" key="2">
    <source>
        <dbReference type="ARBA" id="ARBA00022490"/>
    </source>
</evidence>
<proteinExistence type="predicted"/>
<protein>
    <recommendedName>
        <fullName evidence="7">Transcription factor NusA first KH domain-containing protein</fullName>
    </recommendedName>
</protein>
<evidence type="ECO:0000259" key="7">
    <source>
        <dbReference type="Pfam" id="PF13184"/>
    </source>
</evidence>
<keyword evidence="3" id="KW-0889">Transcription antitermination</keyword>
<dbReference type="InterPro" id="IPR009019">
    <property type="entry name" value="KH_sf_prok-type"/>
</dbReference>
<dbReference type="GO" id="GO:0005829">
    <property type="term" value="C:cytosol"/>
    <property type="evidence" value="ECO:0007669"/>
    <property type="project" value="TreeGrafter"/>
</dbReference>
<feature type="non-terminal residue" evidence="8">
    <location>
        <position position="69"/>
    </location>
</feature>
<name>X1NWT0_9ZZZZ</name>
<evidence type="ECO:0000256" key="5">
    <source>
        <dbReference type="ARBA" id="ARBA00023015"/>
    </source>
</evidence>
<dbReference type="InterPro" id="IPR015946">
    <property type="entry name" value="KH_dom-like_a/b"/>
</dbReference>
<comment type="caution">
    <text evidence="8">The sequence shown here is derived from an EMBL/GenBank/DDBJ whole genome shotgun (WGS) entry which is preliminary data.</text>
</comment>
<dbReference type="EMBL" id="BARV01037144">
    <property type="protein sequence ID" value="GAI48038.1"/>
    <property type="molecule type" value="Genomic_DNA"/>
</dbReference>
<keyword evidence="6" id="KW-0804">Transcription</keyword>
<dbReference type="FunFam" id="3.30.300.20:FF:000002">
    <property type="entry name" value="Transcription termination/antitermination protein NusA"/>
    <property type="match status" value="1"/>
</dbReference>
<keyword evidence="2" id="KW-0963">Cytoplasm</keyword>
<dbReference type="Gene3D" id="3.30.300.20">
    <property type="match status" value="1"/>
</dbReference>
<dbReference type="SUPFAM" id="SSF54814">
    <property type="entry name" value="Prokaryotic type KH domain (KH-domain type II)"/>
    <property type="match status" value="1"/>
</dbReference>
<sequence>MVSKLFELEVPEISSGQVEIKSIAREPGSRSKIAVTATEEGIDPIGSMVGQKGTRIWAVINELAGEKID</sequence>
<reference evidence="8" key="1">
    <citation type="journal article" date="2014" name="Front. Microbiol.">
        <title>High frequency of phylogenetically diverse reductive dehalogenase-homologous genes in deep subseafloor sedimentary metagenomes.</title>
        <authorList>
            <person name="Kawai M."/>
            <person name="Futagami T."/>
            <person name="Toyoda A."/>
            <person name="Takaki Y."/>
            <person name="Nishi S."/>
            <person name="Hori S."/>
            <person name="Arai W."/>
            <person name="Tsubouchi T."/>
            <person name="Morono Y."/>
            <person name="Uchiyama I."/>
            <person name="Ito T."/>
            <person name="Fujiyama A."/>
            <person name="Inagaki F."/>
            <person name="Takami H."/>
        </authorList>
    </citation>
    <scope>NUCLEOTIDE SEQUENCE</scope>
    <source>
        <strain evidence="8">Expedition CK06-06</strain>
    </source>
</reference>
<feature type="domain" description="Transcription factor NusA first KH" evidence="7">
    <location>
        <begin position="1"/>
        <end position="69"/>
    </location>
</feature>
<evidence type="ECO:0000256" key="1">
    <source>
        <dbReference type="ARBA" id="ARBA00022472"/>
    </source>
</evidence>
<keyword evidence="5" id="KW-0805">Transcription regulation</keyword>
<dbReference type="AlphaFoldDB" id="X1NWT0"/>
<dbReference type="InterPro" id="IPR030842">
    <property type="entry name" value="TF_NusA_bacterial"/>
</dbReference>
<dbReference type="PANTHER" id="PTHR22648">
    <property type="entry name" value="TRANSCRIPTION TERMINATION FACTOR NUSA"/>
    <property type="match status" value="1"/>
</dbReference>
<evidence type="ECO:0000313" key="8">
    <source>
        <dbReference type="EMBL" id="GAI48038.1"/>
    </source>
</evidence>
<evidence type="ECO:0000256" key="4">
    <source>
        <dbReference type="ARBA" id="ARBA00022884"/>
    </source>
</evidence>
<dbReference type="Pfam" id="PF13184">
    <property type="entry name" value="KH_NusA_1st"/>
    <property type="match status" value="1"/>
</dbReference>
<evidence type="ECO:0000256" key="3">
    <source>
        <dbReference type="ARBA" id="ARBA00022814"/>
    </source>
</evidence>
<dbReference type="GO" id="GO:0031564">
    <property type="term" value="P:transcription antitermination"/>
    <property type="evidence" value="ECO:0007669"/>
    <property type="project" value="UniProtKB-KW"/>
</dbReference>
<keyword evidence="4" id="KW-0694">RNA-binding</keyword>